<name>A0A327NQ86_9BACT</name>
<protein>
    <recommendedName>
        <fullName evidence="3">Carboxypeptidase regulatory-like domain-containing protein</fullName>
    </recommendedName>
</protein>
<keyword evidence="2" id="KW-1185">Reference proteome</keyword>
<sequence>MISYLSFFINRGLVLLIGLALLAVNTTFAQKNHRRKVAKSAVIQGICGTVLVKRGNHMPGPGSPRPNSNGSPVEREVLIFPLLNMSQVDAGDNGFIKSVGDAKPIKKVKSGKNGTFCVILPTGRYSVIVQEPKGLYANLFDTKNNIFPVTVEKGKSTQIKVEITHQAVF</sequence>
<reference evidence="1 2" key="1">
    <citation type="submission" date="2018-06" db="EMBL/GenBank/DDBJ databases">
        <title>Spirosoma sp. HMF3257 Genome sequencing and assembly.</title>
        <authorList>
            <person name="Kang H."/>
            <person name="Cha I."/>
            <person name="Kim H."/>
            <person name="Kang J."/>
            <person name="Joh K."/>
        </authorList>
    </citation>
    <scope>NUCLEOTIDE SEQUENCE [LARGE SCALE GENOMIC DNA]</scope>
    <source>
        <strain evidence="1 2">HMF3257</strain>
    </source>
</reference>
<evidence type="ECO:0000313" key="1">
    <source>
        <dbReference type="EMBL" id="RAI76589.1"/>
    </source>
</evidence>
<comment type="caution">
    <text evidence="1">The sequence shown here is derived from an EMBL/GenBank/DDBJ whole genome shotgun (WGS) entry which is preliminary data.</text>
</comment>
<dbReference type="EMBL" id="QLII01000001">
    <property type="protein sequence ID" value="RAI76589.1"/>
    <property type="molecule type" value="Genomic_DNA"/>
</dbReference>
<dbReference type="Proteomes" id="UP000249016">
    <property type="component" value="Unassembled WGS sequence"/>
</dbReference>
<evidence type="ECO:0008006" key="3">
    <source>
        <dbReference type="Google" id="ProtNLM"/>
    </source>
</evidence>
<accession>A0A327NQ86</accession>
<proteinExistence type="predicted"/>
<evidence type="ECO:0000313" key="2">
    <source>
        <dbReference type="Proteomes" id="UP000249016"/>
    </source>
</evidence>
<organism evidence="1 2">
    <name type="scientific">Spirosoma telluris</name>
    <dbReference type="NCBI Taxonomy" id="2183553"/>
    <lineage>
        <taxon>Bacteria</taxon>
        <taxon>Pseudomonadati</taxon>
        <taxon>Bacteroidota</taxon>
        <taxon>Cytophagia</taxon>
        <taxon>Cytophagales</taxon>
        <taxon>Cytophagaceae</taxon>
        <taxon>Spirosoma</taxon>
    </lineage>
</organism>
<gene>
    <name evidence="1" type="ORF">HMF3257_24890</name>
</gene>
<dbReference type="AlphaFoldDB" id="A0A327NQ86"/>
<dbReference type="OrthoDB" id="956632at2"/>